<feature type="domain" description="Phage tail tape measure protein" evidence="4">
    <location>
        <begin position="109"/>
        <end position="300"/>
    </location>
</feature>
<feature type="transmembrane region" description="Helical" evidence="3">
    <location>
        <begin position="1008"/>
        <end position="1031"/>
    </location>
</feature>
<dbReference type="Proteomes" id="UP000809337">
    <property type="component" value="Unassembled WGS sequence"/>
</dbReference>
<feature type="transmembrane region" description="Helical" evidence="3">
    <location>
        <begin position="392"/>
        <end position="416"/>
    </location>
</feature>
<evidence type="ECO:0000256" key="2">
    <source>
        <dbReference type="SAM" id="Coils"/>
    </source>
</evidence>
<dbReference type="PANTHER" id="PTHR23160">
    <property type="entry name" value="SYNAPTONEMAL COMPLEX PROTEIN-RELATED"/>
    <property type="match status" value="1"/>
</dbReference>
<evidence type="ECO:0000313" key="5">
    <source>
        <dbReference type="EMBL" id="MBM2356368.1"/>
    </source>
</evidence>
<evidence type="ECO:0000256" key="3">
    <source>
        <dbReference type="SAM" id="Phobius"/>
    </source>
</evidence>
<dbReference type="Gene3D" id="1.10.3130.20">
    <property type="entry name" value="Phycobilisome linker domain"/>
    <property type="match status" value="1"/>
</dbReference>
<dbReference type="Pfam" id="PF10145">
    <property type="entry name" value="PhageMin_Tail"/>
    <property type="match status" value="1"/>
</dbReference>
<feature type="transmembrane region" description="Helical" evidence="3">
    <location>
        <begin position="436"/>
        <end position="456"/>
    </location>
</feature>
<evidence type="ECO:0000256" key="1">
    <source>
        <dbReference type="ARBA" id="ARBA00023054"/>
    </source>
</evidence>
<sequence length="2068" mass="211901">MTDLALLGFDVDSRRVKAGTNDLRDFGDEGARTDRKVKKATDSIDKSFGLVGKTMKSLTIVAAGAFAALSAAAGVSASTSNMLSFGSALSEVSTLIEGTARQTAYLEAESRKLAATYGGTGTEQARAFYQAISAGAKSVEDAGKTLDVANQLAIGGVTDTATAVGILSTAVNVYASSGLTAAEASDAIFVAVKAGVTTVGELSSALGKVLPLAKEMGLSFDETAAATAALTKGGLSTSEAVTGLRAALVAALGPTKQASDLAAELGLDFSVAAVEAQGFAAFMADVVAKTGGSAEQLQVLFGSVEAVGAALAFSGSAGEFMAQILGDMETKAGATSEAFNKMSKDMQERLNVVMGKAWDLSASLGSVLLTALVPAMEAAASVAGKVAENADVLAVSLGILAVTRIPALIGVLTTFAGSMAVTEAMFIAGAVASRSLAIAMSAIPFVAVVTALTSVYRAYGDARARSEEYAAASEALAASKNLVNEQLGIYIESRAPAAKSAIMEETKELIKNARASLIVAEANMKMFETHRNGMNPALRNSEVMEQAAERAEKYRIELDGLQRTLAALASEQDGNTVPTTESVAASLEKVTAQAYAAVPSLVELQEQYGASATAVKSLMETQNALAVQDTANSIDTLAASAAAMADKLQLSEKQAADFQQAMSNIREMDTFAQQAEALGVMADYLIDARGGVQNLDAETRGLVISMLEASKSAAEVGHQVALAEANSTALGRAIASIAPQFAPAIGAANALARALGGVLAQLGGIARGLAAMSPVGTAIATSIGSLGTAFKNIGGGALQSASKGLASVGANLKEVWGQAQKSDATVSGLSESLSKKFKPAAVGGGSGGASGASKELARSLREAEREAKALKTAMDRPLLTVIDGAASALGDFVTGQIKSFADFGKAIFNSIASAISQAVSFAVANPIKVALGLTGGLTGGGGSGAAATGGAPGGGGPLGGILGKIGGIGSSFISGASGLVTSLMGGGGLSAAGTYLSSVLGTATTSVGAFAAAAGAIALPLAAVAAVFSFFKKKVKELDSGLRITADSMSTMVEQFTKTETKRFWGLSKKVRETYSPAENAEPIIQAVDAIQTEAQRLGGILGLTAGSFDSFAYSIRLSLKGLSEDEAQAKIQETFGEISDQYAYAALGWFQENIGDVIRDGQTADQALSELAGSLQGVNAVMGQLRLSTDEMSVAGAIASRNFADLFGGLDALNQVATSYYQNFYSDAERLGHATELLTEQMGALFLSVPATKDAFRALVEAADAAGDREMVAALLQISPLFTQVTDATESAADAQGALTAALTAYEQAVGREIARLRTEAATALEPLLAGIAEAEADANAARTALDGAMSSLRSFVQAQISAVSDAAEAAIDPLQSELEALQARAENASDALETAMDALVASVDAQIDSINTDLESAVTTLEGVAQAAVDTSDRMREVFEGTFSALMSSLDAQSEAISTSYASRIDSVSSAMESASSNAGDLADKLRMIEAALSSRGPISEAAELLAYRQAQQELRGFANGGAFSARDLERVLAGVSQPTENFFGNRFDYELDFAKTSADLRKLQEATEGTLSIDEQQLELLNAQIAILEAARDQELSAIQAQRDQAQALYDATVASINGQQIGNASLAGLQTAANEYLAAAANAAAIEEQTTAEITALRDVAAAQVSELQAILAAGRAQYAAATGTTNAVVGVDAAVDGLAVAVTGYTAAQDALSVRQDEILAEIAAIEAARDAEIATLEAQLDTAQALYDTATGQATTLTSIDAHMGAFNATLAEYTAAQVTLADVMAINQPLIDSINATLAEQTGILEAQLASFQDQFAPLSDLPTALATLQAAIQALADAQANVVIPEAPQSLLSSQLDAIYNRTLGRDADAAGEAYYTGQVLSGGRSLADIEAELLASQEYRADVFRPQLDSAYQAALGRAADQAGADYYYQQFMGGRSIADIAAELAASPEAIPSYATGTNNHPGGLAYVHKDELINMPRGSSVSTVPQTAKLFDNSELVAEVRALRETVSALHREAQVLRAQVARNTKNIADDVDEALTEGMPVAPVSDATVFKVDQVA</sequence>
<evidence type="ECO:0000259" key="4">
    <source>
        <dbReference type="Pfam" id="PF10145"/>
    </source>
</evidence>
<dbReference type="EMBL" id="JAFBWN010000015">
    <property type="protein sequence ID" value="MBM2356368.1"/>
    <property type="molecule type" value="Genomic_DNA"/>
</dbReference>
<dbReference type="InterPro" id="IPR038255">
    <property type="entry name" value="PBS_linker_sf"/>
</dbReference>
<accession>A0A9Q2NRH4</accession>
<comment type="caution">
    <text evidence="5">The sequence shown here is derived from an EMBL/GenBank/DDBJ whole genome shotgun (WGS) entry which is preliminary data.</text>
</comment>
<reference evidence="5" key="1">
    <citation type="submission" date="2021-01" db="EMBL/GenBank/DDBJ databases">
        <title>Diatom-associated Roseobacters Show Island Model of Population Structure.</title>
        <authorList>
            <person name="Qu L."/>
            <person name="Feng X."/>
            <person name="Chen Y."/>
            <person name="Li L."/>
            <person name="Wang X."/>
            <person name="Hu Z."/>
            <person name="Wang H."/>
            <person name="Luo H."/>
        </authorList>
    </citation>
    <scope>NUCLEOTIDE SEQUENCE</scope>
    <source>
        <strain evidence="5">SM26-45</strain>
    </source>
</reference>
<keyword evidence="3" id="KW-0812">Transmembrane</keyword>
<keyword evidence="3" id="KW-0472">Membrane</keyword>
<feature type="transmembrane region" description="Helical" evidence="3">
    <location>
        <begin position="972"/>
        <end position="996"/>
    </location>
</feature>
<dbReference type="PANTHER" id="PTHR23160:SF19">
    <property type="entry name" value="MYOSIN HEAVY CHAIN-RELATED PROTEIN"/>
    <property type="match status" value="1"/>
</dbReference>
<keyword evidence="1 2" id="KW-0175">Coiled coil</keyword>
<proteinExistence type="predicted"/>
<gene>
    <name evidence="5" type="ORF">JQX14_17570</name>
</gene>
<name>A0A9Q2NRH4_9RHOB</name>
<dbReference type="RefSeq" id="WP_231035247.1">
    <property type="nucleotide sequence ID" value="NZ_JAJNGX010000015.1"/>
</dbReference>
<dbReference type="NCBIfam" id="TIGR01760">
    <property type="entry name" value="tape_meas_TP901"/>
    <property type="match status" value="1"/>
</dbReference>
<protein>
    <submittedName>
        <fullName evidence="5">Phage tail tape measure protein</fullName>
    </submittedName>
</protein>
<keyword evidence="3" id="KW-1133">Transmembrane helix</keyword>
<evidence type="ECO:0000313" key="6">
    <source>
        <dbReference type="Proteomes" id="UP000809337"/>
    </source>
</evidence>
<organism evidence="5 6">
    <name type="scientific">Pseudosulfitobacter pseudonitzschiae</name>
    <dbReference type="NCBI Taxonomy" id="1402135"/>
    <lineage>
        <taxon>Bacteria</taxon>
        <taxon>Pseudomonadati</taxon>
        <taxon>Pseudomonadota</taxon>
        <taxon>Alphaproteobacteria</taxon>
        <taxon>Rhodobacterales</taxon>
        <taxon>Roseobacteraceae</taxon>
        <taxon>Pseudosulfitobacter</taxon>
    </lineage>
</organism>
<feature type="coiled-coil region" evidence="2">
    <location>
        <begin position="503"/>
        <end position="571"/>
    </location>
</feature>
<feature type="coiled-coil region" evidence="2">
    <location>
        <begin position="1366"/>
        <end position="1400"/>
    </location>
</feature>
<feature type="coiled-coil region" evidence="2">
    <location>
        <begin position="2004"/>
        <end position="2031"/>
    </location>
</feature>
<dbReference type="InterPro" id="IPR010090">
    <property type="entry name" value="Phage_tape_meas"/>
</dbReference>